<protein>
    <submittedName>
        <fullName evidence="3">Putative PGG domain-containing protein</fullName>
    </submittedName>
</protein>
<evidence type="ECO:0000313" key="3">
    <source>
        <dbReference type="EMBL" id="RHN54770.1"/>
    </source>
</evidence>
<keyword evidence="1" id="KW-1133">Transmembrane helix</keyword>
<sequence length="472" mass="53406">MPTSFPSGTRSGFLGQIIYENLSVERSFNIEYDIPEIGNFVRKVTCVADAANERPQKISSAVHCGIGRKVLNFVVLIMLSGWRFCKLLVSIFLFWPVKLLGRLLCKIFHGVAYLLVQVFHYLDINGIRKIYDQKYTHYEVIGILSYFCRSVGKFNSSKLKEASAYEAMLHASQHGIIEFINAMRDANPNFLSAVDSCHRGIFSYAILHRKQNVFQLIHSVNGRKEILRHRIDSFGNNLLHLAAHLGPSSDRHSRSGAALQMQREIQWFKAVEKVLHPKFKEAENDDGKKPYEIFIESHEELVKEGEKWAKDTATSYTIVGTLITTIMFAAAFTVPGGNDDKTGLPIFLHDNIFTAFLMADAVSLFASATSVLIFIGILTSRYAEKDFLKSLPWKLLFGLLLLFLSVCSMIVAFSAAIIDMILKGYETHKWFIVVPIMALGSIPIIVLVISQVSFMYEIFRSTWKNPIRSINK</sequence>
<dbReference type="PANTHER" id="PTHR24177:SF329">
    <property type="entry name" value="ANKYRIN REPEAT PROTEIN"/>
    <property type="match status" value="1"/>
</dbReference>
<feature type="transmembrane region" description="Helical" evidence="1">
    <location>
        <begin position="107"/>
        <end position="124"/>
    </location>
</feature>
<feature type="transmembrane region" description="Helical" evidence="1">
    <location>
        <begin position="430"/>
        <end position="459"/>
    </location>
</feature>
<feature type="transmembrane region" description="Helical" evidence="1">
    <location>
        <begin position="70"/>
        <end position="95"/>
    </location>
</feature>
<dbReference type="Gramene" id="rna29853">
    <property type="protein sequence ID" value="RHN54770.1"/>
    <property type="gene ID" value="gene29853"/>
</dbReference>
<feature type="transmembrane region" description="Helical" evidence="1">
    <location>
        <begin position="313"/>
        <end position="332"/>
    </location>
</feature>
<dbReference type="Proteomes" id="UP000265566">
    <property type="component" value="Chromosome 5"/>
</dbReference>
<feature type="domain" description="PGG" evidence="2">
    <location>
        <begin position="306"/>
        <end position="417"/>
    </location>
</feature>
<feature type="transmembrane region" description="Helical" evidence="1">
    <location>
        <begin position="395"/>
        <end position="418"/>
    </location>
</feature>
<name>A0A396HN18_MEDTR</name>
<evidence type="ECO:0000256" key="1">
    <source>
        <dbReference type="SAM" id="Phobius"/>
    </source>
</evidence>
<proteinExistence type="predicted"/>
<feature type="transmembrane region" description="Helical" evidence="1">
    <location>
        <begin position="352"/>
        <end position="375"/>
    </location>
</feature>
<gene>
    <name evidence="3" type="ORF">MtrunA17_Chr5g0410461</name>
</gene>
<dbReference type="InterPro" id="IPR026961">
    <property type="entry name" value="PGG_dom"/>
</dbReference>
<reference evidence="3" key="1">
    <citation type="journal article" date="2018" name="Nat. Plants">
        <title>Whole-genome landscape of Medicago truncatula symbiotic genes.</title>
        <authorList>
            <person name="Pecrix Y."/>
            <person name="Gamas P."/>
            <person name="Carrere S."/>
        </authorList>
    </citation>
    <scope>NUCLEOTIDE SEQUENCE</scope>
    <source>
        <tissue evidence="3">Leaves</tissue>
    </source>
</reference>
<dbReference type="PANTHER" id="PTHR24177">
    <property type="entry name" value="CASKIN"/>
    <property type="match status" value="1"/>
</dbReference>
<accession>A0A396HN18</accession>
<dbReference type="EMBL" id="PSQE01000005">
    <property type="protein sequence ID" value="RHN54770.1"/>
    <property type="molecule type" value="Genomic_DNA"/>
</dbReference>
<evidence type="ECO:0000259" key="2">
    <source>
        <dbReference type="Pfam" id="PF13962"/>
    </source>
</evidence>
<keyword evidence="1" id="KW-0812">Transmembrane</keyword>
<organism evidence="3">
    <name type="scientific">Medicago truncatula</name>
    <name type="common">Barrel medic</name>
    <name type="synonym">Medicago tribuloides</name>
    <dbReference type="NCBI Taxonomy" id="3880"/>
    <lineage>
        <taxon>Eukaryota</taxon>
        <taxon>Viridiplantae</taxon>
        <taxon>Streptophyta</taxon>
        <taxon>Embryophyta</taxon>
        <taxon>Tracheophyta</taxon>
        <taxon>Spermatophyta</taxon>
        <taxon>Magnoliopsida</taxon>
        <taxon>eudicotyledons</taxon>
        <taxon>Gunneridae</taxon>
        <taxon>Pentapetalae</taxon>
        <taxon>rosids</taxon>
        <taxon>fabids</taxon>
        <taxon>Fabales</taxon>
        <taxon>Fabaceae</taxon>
        <taxon>Papilionoideae</taxon>
        <taxon>50 kb inversion clade</taxon>
        <taxon>NPAAA clade</taxon>
        <taxon>Hologalegina</taxon>
        <taxon>IRL clade</taxon>
        <taxon>Trifolieae</taxon>
        <taxon>Medicago</taxon>
    </lineage>
</organism>
<comment type="caution">
    <text evidence="3">The sequence shown here is derived from an EMBL/GenBank/DDBJ whole genome shotgun (WGS) entry which is preliminary data.</text>
</comment>
<keyword evidence="1" id="KW-0472">Membrane</keyword>
<dbReference type="Pfam" id="PF13962">
    <property type="entry name" value="PGG"/>
    <property type="match status" value="1"/>
</dbReference>
<dbReference type="AlphaFoldDB" id="A0A396HN18"/>